<feature type="transmembrane region" description="Helical" evidence="2">
    <location>
        <begin position="326"/>
        <end position="349"/>
    </location>
</feature>
<dbReference type="Proteomes" id="UP001163798">
    <property type="component" value="Unassembled WGS sequence"/>
</dbReference>
<reference evidence="3" key="1">
    <citation type="submission" date="2022-08" db="EMBL/GenBank/DDBJ databases">
        <authorList>
            <consortium name="DOE Joint Genome Institute"/>
            <person name="Min B."/>
            <person name="Riley R."/>
            <person name="Sierra-Patev S."/>
            <person name="Naranjo-Ortiz M."/>
            <person name="Looney B."/>
            <person name="Konkel Z."/>
            <person name="Slot J.C."/>
            <person name="Sakamoto Y."/>
            <person name="Steenwyk J.L."/>
            <person name="Rokas A."/>
            <person name="Carro J."/>
            <person name="Camarero S."/>
            <person name="Ferreira P."/>
            <person name="Molpeceres G."/>
            <person name="Ruiz-Duenas F.J."/>
            <person name="Serrano A."/>
            <person name="Henrissat B."/>
            <person name="Drula E."/>
            <person name="Hughes K.W."/>
            <person name="Mata J.L."/>
            <person name="Ishikawa N.K."/>
            <person name="Vargas-Isla R."/>
            <person name="Ushijima S."/>
            <person name="Smith C.A."/>
            <person name="Ahrendt S."/>
            <person name="Andreopoulos W."/>
            <person name="He G."/>
            <person name="Labutti K."/>
            <person name="Lipzen A."/>
            <person name="Ng V."/>
            <person name="Sandor L."/>
            <person name="Barry K."/>
            <person name="Martinez A.T."/>
            <person name="Xiao Y."/>
            <person name="Gibbons J.G."/>
            <person name="Terashima K."/>
            <person name="Hibbett D.S."/>
            <person name="Grigoriev I.V."/>
        </authorList>
    </citation>
    <scope>NUCLEOTIDE SEQUENCE</scope>
    <source>
        <strain evidence="3">TFB10291</strain>
    </source>
</reference>
<feature type="transmembrane region" description="Helical" evidence="2">
    <location>
        <begin position="422"/>
        <end position="452"/>
    </location>
</feature>
<dbReference type="PANTHER" id="PTHR34391">
    <property type="entry name" value="UPF0658 GOLGI APPARATUS MEMBRANE PROTEIN C1952.10C-RELATED"/>
    <property type="match status" value="1"/>
</dbReference>
<protein>
    <submittedName>
        <fullName evidence="3">Uncharacterized protein</fullName>
    </submittedName>
</protein>
<evidence type="ECO:0000313" key="4">
    <source>
        <dbReference type="Proteomes" id="UP001163798"/>
    </source>
</evidence>
<accession>A0AA38NBH3</accession>
<dbReference type="GO" id="GO:0005794">
    <property type="term" value="C:Golgi apparatus"/>
    <property type="evidence" value="ECO:0007669"/>
    <property type="project" value="TreeGrafter"/>
</dbReference>
<organism evidence="3 4">
    <name type="scientific">Lentinula aff. detonsa</name>
    <dbReference type="NCBI Taxonomy" id="2804958"/>
    <lineage>
        <taxon>Eukaryota</taxon>
        <taxon>Fungi</taxon>
        <taxon>Dikarya</taxon>
        <taxon>Basidiomycota</taxon>
        <taxon>Agaricomycotina</taxon>
        <taxon>Agaricomycetes</taxon>
        <taxon>Agaricomycetidae</taxon>
        <taxon>Agaricales</taxon>
        <taxon>Marasmiineae</taxon>
        <taxon>Omphalotaceae</taxon>
        <taxon>Lentinula</taxon>
    </lineage>
</organism>
<evidence type="ECO:0000256" key="1">
    <source>
        <dbReference type="SAM" id="MobiDB-lite"/>
    </source>
</evidence>
<dbReference type="PANTHER" id="PTHR34391:SF2">
    <property type="entry name" value="TRP C-TERMINAL DOMAIN-CONTAINING PROTEIN"/>
    <property type="match status" value="1"/>
</dbReference>
<evidence type="ECO:0000313" key="3">
    <source>
        <dbReference type="EMBL" id="KAJ3781066.1"/>
    </source>
</evidence>
<keyword evidence="2" id="KW-1133">Transmembrane helix</keyword>
<feature type="transmembrane region" description="Helical" evidence="2">
    <location>
        <begin position="369"/>
        <end position="389"/>
    </location>
</feature>
<sequence>MFRGKLARLVSLPFTPLPVPQYSPFPPQYTHLTLTKPTSLFFLFTFFHCLTQGILQSLLLTLDTPYHALFSDITTAAQIPPTNHTNLVYVEGGYVIELCDYVPHDEGDCEWVFDSREVGNTSTSTSLGSSTTDPEINGEIIISQLSQHSFTLIAESISGQPAPQVIFEANNGAGSVNISQSCAETLLYPTQHFQNNTREELAFIFLQFWLLVLSILAMIYDSVPHILTIFTTRLLLTSWSIYSLWRTQSQQSIFQSLIQSPGSPCSISLFDSYFTTRVSYEVPDIILNCTALGVAGYLSWSLYRTYNAQVFTYVGAPKAITDLYKYFLALQVTLQLELFVLLTAAGLWTSQLFNSYITHISKHTPIYEALVIVYGVLIVPWLLTAWYGIRYENRTITISFISVASLFILASSFMFISPTYRWTFYAWPCLGCFITASLILLIATVVLGSLCLRNFGKGLAQYLYASSNLSSSNFTRGVFERDVEKDGGDEDEEGKKERKEKEEELGLEFESRLGRETGEEQGEGGGGGRGGEDFTTRYLHYLPTLAK</sequence>
<dbReference type="AlphaFoldDB" id="A0AA38NBH3"/>
<feature type="transmembrane region" description="Helical" evidence="2">
    <location>
        <begin position="396"/>
        <end position="416"/>
    </location>
</feature>
<feature type="transmembrane region" description="Helical" evidence="2">
    <location>
        <begin position="226"/>
        <end position="245"/>
    </location>
</feature>
<feature type="region of interest" description="Disordered" evidence="1">
    <location>
        <begin position="483"/>
        <end position="535"/>
    </location>
</feature>
<feature type="transmembrane region" description="Helical" evidence="2">
    <location>
        <begin position="201"/>
        <end position="220"/>
    </location>
</feature>
<dbReference type="InterPro" id="IPR040410">
    <property type="entry name" value="UPF0658_Golgi"/>
</dbReference>
<comment type="caution">
    <text evidence="3">The sequence shown here is derived from an EMBL/GenBank/DDBJ whole genome shotgun (WGS) entry which is preliminary data.</text>
</comment>
<proteinExistence type="predicted"/>
<evidence type="ECO:0000256" key="2">
    <source>
        <dbReference type="SAM" id="Phobius"/>
    </source>
</evidence>
<feature type="compositionally biased region" description="Basic and acidic residues" evidence="1">
    <location>
        <begin position="493"/>
        <end position="518"/>
    </location>
</feature>
<gene>
    <name evidence="3" type="ORF">GGU10DRAFT_278252</name>
</gene>
<keyword evidence="2" id="KW-0812">Transmembrane</keyword>
<keyword evidence="2" id="KW-0472">Membrane</keyword>
<dbReference type="EMBL" id="MU793609">
    <property type="protein sequence ID" value="KAJ3781066.1"/>
    <property type="molecule type" value="Genomic_DNA"/>
</dbReference>
<keyword evidence="4" id="KW-1185">Reference proteome</keyword>
<name>A0AA38NBH3_9AGAR</name>